<evidence type="ECO:0000313" key="2">
    <source>
        <dbReference type="Proteomes" id="UP000002495"/>
    </source>
</evidence>
<keyword evidence="2" id="KW-1185">Reference proteome</keyword>
<evidence type="ECO:0008006" key="3">
    <source>
        <dbReference type="Google" id="ProtNLM"/>
    </source>
</evidence>
<proteinExistence type="predicted"/>
<dbReference type="eggNOG" id="COG2911">
    <property type="taxonomic scope" value="Bacteria"/>
</dbReference>
<dbReference type="EMBL" id="AE017125">
    <property type="protein sequence ID" value="AAP77596.1"/>
    <property type="molecule type" value="Genomic_DNA"/>
</dbReference>
<accession>Q7VHG8</accession>
<sequence>MKKTILWILGVILALIVIILCVLFTPPGNALLKPIIQGQIDKYAPIKLNLDTFSLGFSSIDVQINHNDDIKITLNGDFSLFSQTLDLALKVDAKDISVLGEMVDTPLQGSFVINTTAKGSFDNLEINTTSDIAKSFTDIRVLLQDYTPTSILAHIKDAQIKEFLAMAGMKPYANGSLNLEADIKGDTNMNFNGNALLSIAQGLVDSALIKKDFEVDVPKTTFLITLNALFDMNKLNHDFNFNANIGNIHSKGQTFIKELSTDSTYDVQLSDLSAFTPLAGMPIRGSFNTKGTIKGDMKLLNIDGNSDVASSDTLYKATLKDLSPESAQAHIKNLRLDTLLWMIHMPRYATMHLNADSLVNDLDKGISTKTTLTLSGTTNNAVMKQEMDMDMPNTNFTLKSNIILDKGVGEANSTLDSDIAQVKLAKTQINLNNVAFEAPYEAIIPNLKKLKFLTGIELAGDFKAKGIAKFKDTLYADFNTQSLGGSIDAKLDNNKLTASLKDINTLKLLTMAQVKPVFSSNMNGNLNYDTLIQKGTLKAVISNGKLMPNQITELAEKYLKTDITKEAYEDAGLDAIIDKNIITADIGLKSHNTAIFAKGASINTDKGTINADFKFQIKDKYIYLKARNSLESPTISIDANELIKAEAGKAITKGAEKAIDKYIKDDKVKEGAQKLLNNLFK</sequence>
<dbReference type="RefSeq" id="WP_011115839.1">
    <property type="nucleotide sequence ID" value="NC_004917.1"/>
</dbReference>
<dbReference type="AlphaFoldDB" id="Q7VHG8"/>
<protein>
    <recommendedName>
        <fullName evidence="3">Outer membrane protein</fullName>
    </recommendedName>
</protein>
<dbReference type="HOGENOM" id="CLU_024686_1_0_7"/>
<evidence type="ECO:0000313" key="1">
    <source>
        <dbReference type="EMBL" id="AAP77596.1"/>
    </source>
</evidence>
<gene>
    <name evidence="1" type="ordered locus">HH_0999</name>
</gene>
<dbReference type="OrthoDB" id="5328582at2"/>
<dbReference type="STRING" id="235279.HH_0999"/>
<organism evidence="1 2">
    <name type="scientific">Helicobacter hepaticus (strain ATCC 51449 / 3B1)</name>
    <dbReference type="NCBI Taxonomy" id="235279"/>
    <lineage>
        <taxon>Bacteria</taxon>
        <taxon>Pseudomonadati</taxon>
        <taxon>Campylobacterota</taxon>
        <taxon>Epsilonproteobacteria</taxon>
        <taxon>Campylobacterales</taxon>
        <taxon>Helicobacteraceae</taxon>
        <taxon>Helicobacter</taxon>
    </lineage>
</organism>
<dbReference type="KEGG" id="hhe:HH_0999"/>
<dbReference type="Proteomes" id="UP000002495">
    <property type="component" value="Chromosome"/>
</dbReference>
<reference evidence="1 2" key="1">
    <citation type="journal article" date="2003" name="Proc. Natl. Acad. Sci. U.S.A.">
        <title>The complete genome sequence of the carcinogenic bacterium Helicobacter hepaticus.</title>
        <authorList>
            <person name="Suerbaum S."/>
            <person name="Josenhans C."/>
            <person name="Sterzenbach T."/>
            <person name="Drescher B."/>
            <person name="Brandt P."/>
            <person name="Bell M."/>
            <person name="Droege M."/>
            <person name="Fartmann B."/>
            <person name="Fischer H.-P."/>
            <person name="Ge Z."/>
            <person name="Hoerster A."/>
            <person name="Holland R."/>
            <person name="Klein K."/>
            <person name="Koenig J."/>
            <person name="Macko L."/>
            <person name="Mendz G.L."/>
            <person name="Nyakatura G."/>
            <person name="Schauer D.B."/>
            <person name="Shen Z."/>
            <person name="Weber J."/>
            <person name="Frosch M."/>
            <person name="Fox J.G."/>
        </authorList>
    </citation>
    <scope>NUCLEOTIDE SEQUENCE [LARGE SCALE GENOMIC DNA]</scope>
    <source>
        <strain evidence="2">ATCC 51449 / 3B1</strain>
    </source>
</reference>
<name>Q7VHG8_HELHP</name>